<evidence type="ECO:0000313" key="1">
    <source>
        <dbReference type="Proteomes" id="UP000887574"/>
    </source>
</evidence>
<name>A0A915DMJ3_9BILA</name>
<accession>A0A915DMJ3</accession>
<evidence type="ECO:0000313" key="2">
    <source>
        <dbReference type="WBParaSite" id="jg21151"/>
    </source>
</evidence>
<dbReference type="Proteomes" id="UP000887574">
    <property type="component" value="Unplaced"/>
</dbReference>
<dbReference type="WBParaSite" id="jg21151">
    <property type="protein sequence ID" value="jg21151"/>
    <property type="gene ID" value="jg21151"/>
</dbReference>
<reference evidence="2" key="1">
    <citation type="submission" date="2022-11" db="UniProtKB">
        <authorList>
            <consortium name="WormBaseParasite"/>
        </authorList>
    </citation>
    <scope>IDENTIFICATION</scope>
</reference>
<proteinExistence type="predicted"/>
<dbReference type="AlphaFoldDB" id="A0A915DMJ3"/>
<keyword evidence="1" id="KW-1185">Reference proteome</keyword>
<organism evidence="1 2">
    <name type="scientific">Ditylenchus dipsaci</name>
    <dbReference type="NCBI Taxonomy" id="166011"/>
    <lineage>
        <taxon>Eukaryota</taxon>
        <taxon>Metazoa</taxon>
        <taxon>Ecdysozoa</taxon>
        <taxon>Nematoda</taxon>
        <taxon>Chromadorea</taxon>
        <taxon>Rhabditida</taxon>
        <taxon>Tylenchina</taxon>
        <taxon>Tylenchomorpha</taxon>
        <taxon>Sphaerularioidea</taxon>
        <taxon>Anguinidae</taxon>
        <taxon>Anguininae</taxon>
        <taxon>Ditylenchus</taxon>
    </lineage>
</organism>
<protein>
    <submittedName>
        <fullName evidence="2">Uncharacterized protein</fullName>
    </submittedName>
</protein>
<sequence>MDTDSIIIGNPIIGNPLQIGKHPVEMTDEHPDHTIEEVVSAGLKQHAIKLRRNDNVAIERNLKIRGLPMDWETS</sequence>